<organism evidence="1 2">
    <name type="scientific">Penicillium flavigenum</name>
    <dbReference type="NCBI Taxonomy" id="254877"/>
    <lineage>
        <taxon>Eukaryota</taxon>
        <taxon>Fungi</taxon>
        <taxon>Dikarya</taxon>
        <taxon>Ascomycota</taxon>
        <taxon>Pezizomycotina</taxon>
        <taxon>Eurotiomycetes</taxon>
        <taxon>Eurotiomycetidae</taxon>
        <taxon>Eurotiales</taxon>
        <taxon>Aspergillaceae</taxon>
        <taxon>Penicillium</taxon>
    </lineage>
</organism>
<gene>
    <name evidence="1" type="ORF">PENFLA_c058G10717</name>
</gene>
<comment type="caution">
    <text evidence="1">The sequence shown here is derived from an EMBL/GenBank/DDBJ whole genome shotgun (WGS) entry which is preliminary data.</text>
</comment>
<accession>A0A1V6SG49</accession>
<keyword evidence="2" id="KW-1185">Reference proteome</keyword>
<proteinExistence type="predicted"/>
<protein>
    <submittedName>
        <fullName evidence="1">Uncharacterized protein</fullName>
    </submittedName>
</protein>
<dbReference type="EMBL" id="MLQL01000058">
    <property type="protein sequence ID" value="OQE12977.1"/>
    <property type="molecule type" value="Genomic_DNA"/>
</dbReference>
<evidence type="ECO:0000313" key="1">
    <source>
        <dbReference type="EMBL" id="OQE12977.1"/>
    </source>
</evidence>
<evidence type="ECO:0000313" key="2">
    <source>
        <dbReference type="Proteomes" id="UP000191342"/>
    </source>
</evidence>
<name>A0A1V6SG49_9EURO</name>
<sequence length="39" mass="4166">MSLIGGLSRAIWRRSVSIGQLPSTPRAGRAVAKTGDQDR</sequence>
<dbReference type="Proteomes" id="UP000191342">
    <property type="component" value="Unassembled WGS sequence"/>
</dbReference>
<reference evidence="2" key="1">
    <citation type="journal article" date="2017" name="Nat. Microbiol.">
        <title>Global analysis of biosynthetic gene clusters reveals vast potential of secondary metabolite production in Penicillium species.</title>
        <authorList>
            <person name="Nielsen J.C."/>
            <person name="Grijseels S."/>
            <person name="Prigent S."/>
            <person name="Ji B."/>
            <person name="Dainat J."/>
            <person name="Nielsen K.F."/>
            <person name="Frisvad J.C."/>
            <person name="Workman M."/>
            <person name="Nielsen J."/>
        </authorList>
    </citation>
    <scope>NUCLEOTIDE SEQUENCE [LARGE SCALE GENOMIC DNA]</scope>
    <source>
        <strain evidence="2">IBT 14082</strain>
    </source>
</reference>
<dbReference type="AlphaFoldDB" id="A0A1V6SG49"/>